<gene>
    <name evidence="6" type="ORF">EKO27_g7976</name>
</gene>
<keyword evidence="2" id="KW-0378">Hydrolase</keyword>
<evidence type="ECO:0000256" key="2">
    <source>
        <dbReference type="ARBA" id="ARBA00022801"/>
    </source>
</evidence>
<evidence type="ECO:0000259" key="5">
    <source>
        <dbReference type="PROSITE" id="PS00028"/>
    </source>
</evidence>
<dbReference type="GO" id="GO:0006364">
    <property type="term" value="P:rRNA processing"/>
    <property type="evidence" value="ECO:0007669"/>
    <property type="project" value="TreeGrafter"/>
</dbReference>
<keyword evidence="3" id="KW-0269">Exonuclease</keyword>
<dbReference type="PANTHER" id="PTHR12801:SF114">
    <property type="entry name" value="EXONUCLEASE, PUTATIVE (AFU_ORTHOLOGUE AFUA_7G00870)-RELATED"/>
    <property type="match status" value="1"/>
</dbReference>
<dbReference type="GO" id="GO:0004527">
    <property type="term" value="F:exonuclease activity"/>
    <property type="evidence" value="ECO:0007669"/>
    <property type="project" value="UniProtKB-KW"/>
</dbReference>
<dbReference type="AlphaFoldDB" id="A0A439CY60"/>
<protein>
    <recommendedName>
        <fullName evidence="5">C2H2-type domain-containing protein</fullName>
    </recommendedName>
</protein>
<accession>A0A439CY60</accession>
<dbReference type="InterPro" id="IPR047021">
    <property type="entry name" value="REXO1/3/4-like"/>
</dbReference>
<dbReference type="InterPro" id="IPR013087">
    <property type="entry name" value="Znf_C2H2_type"/>
</dbReference>
<evidence type="ECO:0000256" key="3">
    <source>
        <dbReference type="ARBA" id="ARBA00022839"/>
    </source>
</evidence>
<dbReference type="EMBL" id="RYZI01000280">
    <property type="protein sequence ID" value="RWA07133.1"/>
    <property type="molecule type" value="Genomic_DNA"/>
</dbReference>
<feature type="domain" description="C2H2-type" evidence="5">
    <location>
        <begin position="10"/>
        <end position="32"/>
    </location>
</feature>
<dbReference type="Gene3D" id="3.30.420.10">
    <property type="entry name" value="Ribonuclease H-like superfamily/Ribonuclease H"/>
    <property type="match status" value="1"/>
</dbReference>
<dbReference type="SMART" id="SM00355">
    <property type="entry name" value="ZnF_C2H2"/>
    <property type="match status" value="2"/>
</dbReference>
<dbReference type="InterPro" id="IPR012337">
    <property type="entry name" value="RNaseH-like_sf"/>
</dbReference>
<feature type="region of interest" description="Disordered" evidence="4">
    <location>
        <begin position="146"/>
        <end position="174"/>
    </location>
</feature>
<dbReference type="Proteomes" id="UP000286045">
    <property type="component" value="Unassembled WGS sequence"/>
</dbReference>
<keyword evidence="1" id="KW-0540">Nuclease</keyword>
<reference evidence="6 7" key="1">
    <citation type="submission" date="2018-12" db="EMBL/GenBank/DDBJ databases">
        <title>Draft genome sequence of Xylaria grammica IHI A82.</title>
        <authorList>
            <person name="Buettner E."/>
            <person name="Kellner H."/>
        </authorList>
    </citation>
    <scope>NUCLEOTIDE SEQUENCE [LARGE SCALE GENOMIC DNA]</scope>
    <source>
        <strain evidence="6 7">IHI A82</strain>
    </source>
</reference>
<evidence type="ECO:0000256" key="1">
    <source>
        <dbReference type="ARBA" id="ARBA00022722"/>
    </source>
</evidence>
<evidence type="ECO:0000313" key="6">
    <source>
        <dbReference type="EMBL" id="RWA07133.1"/>
    </source>
</evidence>
<dbReference type="PROSITE" id="PS00028">
    <property type="entry name" value="ZINC_FINGER_C2H2_1"/>
    <property type="match status" value="2"/>
</dbReference>
<evidence type="ECO:0000256" key="4">
    <source>
        <dbReference type="SAM" id="MobiDB-lite"/>
    </source>
</evidence>
<dbReference type="STRING" id="363999.A0A439CY60"/>
<dbReference type="GO" id="GO:0003676">
    <property type="term" value="F:nucleic acid binding"/>
    <property type="evidence" value="ECO:0007669"/>
    <property type="project" value="InterPro"/>
</dbReference>
<dbReference type="InterPro" id="IPR036397">
    <property type="entry name" value="RNaseH_sf"/>
</dbReference>
<name>A0A439CY60_9PEZI</name>
<feature type="non-terminal residue" evidence="6">
    <location>
        <position position="309"/>
    </location>
</feature>
<dbReference type="PANTHER" id="PTHR12801">
    <property type="entry name" value="RNA EXONUCLEASE REXO1 / RECO3 FAMILY MEMBER-RELATED"/>
    <property type="match status" value="1"/>
</dbReference>
<comment type="caution">
    <text evidence="6">The sequence shown here is derived from an EMBL/GenBank/DDBJ whole genome shotgun (WGS) entry which is preliminary data.</text>
</comment>
<dbReference type="GO" id="GO:0005634">
    <property type="term" value="C:nucleus"/>
    <property type="evidence" value="ECO:0007669"/>
    <property type="project" value="TreeGrafter"/>
</dbReference>
<dbReference type="Gene3D" id="3.30.160.60">
    <property type="entry name" value="Classic Zinc Finger"/>
    <property type="match status" value="1"/>
</dbReference>
<feature type="domain" description="C2H2-type" evidence="5">
    <location>
        <begin position="38"/>
        <end position="58"/>
    </location>
</feature>
<sequence length="309" mass="33895">MVEMEGRYPCGDCDQVFESKKLRATHAFHEVHMRDSTCIGCYKVFNTPHSLSLHKTLHKSHQLEAAAKIPGSGPNAEVIRQFSEMELNASQLGHSSTARWRGSEGAALKQRPDHAYPWVSPAQTGGIYAQLQSEVLDRSRRVSEGFPFPGQIKPKSRDFSVSNLPQSPPEPGAGRARGYAALVLDCEMIALEDQVQDLISLSVIDFLSGDVVLNALVQPTGRVKDWRSRVTGVNPAVLRAAKEDPRQTVLRGWPEAREQIFAVADAHTVFVGHALPNDLEILRIATDRAVDSVVLTAQAAFGRAAARFP</sequence>
<evidence type="ECO:0000313" key="7">
    <source>
        <dbReference type="Proteomes" id="UP000286045"/>
    </source>
</evidence>
<dbReference type="SUPFAM" id="SSF53098">
    <property type="entry name" value="Ribonuclease H-like"/>
    <property type="match status" value="1"/>
</dbReference>
<proteinExistence type="predicted"/>
<organism evidence="6 7">
    <name type="scientific">Xylaria grammica</name>
    <dbReference type="NCBI Taxonomy" id="363999"/>
    <lineage>
        <taxon>Eukaryota</taxon>
        <taxon>Fungi</taxon>
        <taxon>Dikarya</taxon>
        <taxon>Ascomycota</taxon>
        <taxon>Pezizomycotina</taxon>
        <taxon>Sordariomycetes</taxon>
        <taxon>Xylariomycetidae</taxon>
        <taxon>Xylariales</taxon>
        <taxon>Xylariaceae</taxon>
        <taxon>Xylaria</taxon>
    </lineage>
</organism>
<keyword evidence="7" id="KW-1185">Reference proteome</keyword>
<dbReference type="GO" id="GO:0000027">
    <property type="term" value="P:ribosomal large subunit assembly"/>
    <property type="evidence" value="ECO:0007669"/>
    <property type="project" value="TreeGrafter"/>
</dbReference>